<feature type="region of interest" description="Disordered" evidence="1">
    <location>
        <begin position="182"/>
        <end position="209"/>
    </location>
</feature>
<organism evidence="3">
    <name type="scientific">Fagus sylvatica</name>
    <name type="common">Beechnut</name>
    <dbReference type="NCBI Taxonomy" id="28930"/>
    <lineage>
        <taxon>Eukaryota</taxon>
        <taxon>Viridiplantae</taxon>
        <taxon>Streptophyta</taxon>
        <taxon>Embryophyta</taxon>
        <taxon>Tracheophyta</taxon>
        <taxon>Spermatophyta</taxon>
        <taxon>Magnoliopsida</taxon>
        <taxon>eudicotyledons</taxon>
        <taxon>Gunneridae</taxon>
        <taxon>Pentapetalae</taxon>
        <taxon>rosids</taxon>
        <taxon>fabids</taxon>
        <taxon>Fagales</taxon>
        <taxon>Fagaceae</taxon>
        <taxon>Fagus</taxon>
    </lineage>
</organism>
<dbReference type="InterPro" id="IPR044218">
    <property type="entry name" value="SWEETIE"/>
</dbReference>
<protein>
    <recommendedName>
        <fullName evidence="2">Reverse transcriptase Ty1/copia-type domain-containing protein</fullName>
    </recommendedName>
</protein>
<feature type="compositionally biased region" description="Acidic residues" evidence="1">
    <location>
        <begin position="190"/>
        <end position="209"/>
    </location>
</feature>
<dbReference type="PANTHER" id="PTHR46975:SF2">
    <property type="entry name" value="PROTEIN SWEETIE"/>
    <property type="match status" value="1"/>
</dbReference>
<evidence type="ECO:0000313" key="3">
    <source>
        <dbReference type="EMBL" id="SPC96362.1"/>
    </source>
</evidence>
<dbReference type="AlphaFoldDB" id="A0A2N9G9W6"/>
<reference evidence="3" key="1">
    <citation type="submission" date="2018-02" db="EMBL/GenBank/DDBJ databases">
        <authorList>
            <person name="Cohen D.B."/>
            <person name="Kent A.D."/>
        </authorList>
    </citation>
    <scope>NUCLEOTIDE SEQUENCE</scope>
</reference>
<dbReference type="GO" id="GO:0005975">
    <property type="term" value="P:carbohydrate metabolic process"/>
    <property type="evidence" value="ECO:0007669"/>
    <property type="project" value="InterPro"/>
</dbReference>
<dbReference type="Pfam" id="PF07727">
    <property type="entry name" value="RVT_2"/>
    <property type="match status" value="1"/>
</dbReference>
<gene>
    <name evidence="3" type="ORF">FSB_LOCUS24244</name>
</gene>
<name>A0A2N9G9W6_FAGSY</name>
<dbReference type="CDD" id="cd09272">
    <property type="entry name" value="RNase_HI_RT_Ty1"/>
    <property type="match status" value="1"/>
</dbReference>
<feature type="domain" description="Reverse transcriptase Ty1/copia-type" evidence="2">
    <location>
        <begin position="288"/>
        <end position="531"/>
    </location>
</feature>
<dbReference type="EMBL" id="OIVN01001665">
    <property type="protein sequence ID" value="SPC96362.1"/>
    <property type="molecule type" value="Genomic_DNA"/>
</dbReference>
<sequence length="907" mass="102933">MGPQRRLGIYVGFDSPSIIRYLEPLTGDIFKARFDDCHFNETIFPPLGGEKSLPEARREITWNVSTLSHLDPRTNQSELEVQRIIHLQGIANQLPDVFTDSKKIVKSHIPAANNPARIEVPEGQLINIAANESKTRLKRGRPVGAKDKIPRKRKIQEKQVAAPEEAIPMKQATNIINLSKNCAHKSPENEPPEEGTPEELSPEEEQVPENDEISIHYVSTGEIWDRNKIVVDNIFSFKVALDITRSNDHEIEPQTVEQCRRRNDWPKWKEAIQAELNSLLKREVFGPIVQTPEGVMPVGYKWVFVRKRNEKNEIIRYKARLVAQGFSQRPGIDYEETYSPVMDAITFRFLISLVVTENLDMRLMDVVTAYLYGSLDNDIYMKIPEGYKMPEAYNSKSRNMYSIKLQRSLYGLKQSGRMWYNRLSEYLLKEGFENNPICPCVFIKKSESGFAIVAVYVDDLNLVGTPEELTKTADYLKNEFEMKDLGKTKFCLGLQIEHLPDGILIHQSTYTEKVLKHFHMDKAHPLSTPMVVRSLDVKKDPFRPQEVGEETLGPEVPYLSAIGALMYLANCTRPDIAFSVNLLARYSSAPTLRHWNGVKHVLRYLRGTTDMRLFYPNKSNPQLVGYADAGYLSDPHKGRSQTGYLFTCGDTAISWRSVKQTISATSSNHSEIIAIHEASRECVWLRSVIQHIREKCGLSSIKDNPTILYEDNAACITQIRGGYIKGDRIKHISPKFFYTHELQKSGDINVKQIRSSENLADIFTKSLPTTTFKKIVHNIEMAKKYVRENVPLSRFGVLVAQLESIVASAAQQPPDALLCFDLLSDLISAIDEEPKESIMLWQRKCEDALYSLLILGARRPVRHLASVAMAMIISKGDPISIYSRASSLQGFLSDGKKSEPQRVAGWS</sequence>
<evidence type="ECO:0000256" key="1">
    <source>
        <dbReference type="SAM" id="MobiDB-lite"/>
    </source>
</evidence>
<dbReference type="InterPro" id="IPR043502">
    <property type="entry name" value="DNA/RNA_pol_sf"/>
</dbReference>
<dbReference type="SUPFAM" id="SSF56672">
    <property type="entry name" value="DNA/RNA polymerases"/>
    <property type="match status" value="1"/>
</dbReference>
<accession>A0A2N9G9W6</accession>
<evidence type="ECO:0000259" key="2">
    <source>
        <dbReference type="Pfam" id="PF07727"/>
    </source>
</evidence>
<dbReference type="PANTHER" id="PTHR46975">
    <property type="entry name" value="PROTEIN SWEETIE"/>
    <property type="match status" value="1"/>
</dbReference>
<proteinExistence type="predicted"/>
<dbReference type="InterPro" id="IPR013103">
    <property type="entry name" value="RVT_2"/>
</dbReference>